<keyword evidence="5" id="KW-1185">Reference proteome</keyword>
<feature type="compositionally biased region" description="Acidic residues" evidence="2">
    <location>
        <begin position="1263"/>
        <end position="1273"/>
    </location>
</feature>
<name>A0ABR2HTA9_9PEZI</name>
<proteinExistence type="predicted"/>
<dbReference type="InterPro" id="IPR056884">
    <property type="entry name" value="NPHP3-like_N"/>
</dbReference>
<evidence type="ECO:0000256" key="1">
    <source>
        <dbReference type="ARBA" id="ARBA00022737"/>
    </source>
</evidence>
<evidence type="ECO:0000313" key="4">
    <source>
        <dbReference type="EMBL" id="KAK8852333.1"/>
    </source>
</evidence>
<dbReference type="PANTHER" id="PTHR10039">
    <property type="entry name" value="AMELOGENIN"/>
    <property type="match status" value="1"/>
</dbReference>
<dbReference type="SUPFAM" id="SSF57850">
    <property type="entry name" value="RING/U-box"/>
    <property type="match status" value="1"/>
</dbReference>
<evidence type="ECO:0000259" key="3">
    <source>
        <dbReference type="PROSITE" id="PS50837"/>
    </source>
</evidence>
<dbReference type="PANTHER" id="PTHR10039:SF14">
    <property type="entry name" value="NACHT DOMAIN-CONTAINING PROTEIN"/>
    <property type="match status" value="1"/>
</dbReference>
<feature type="region of interest" description="Disordered" evidence="2">
    <location>
        <begin position="1147"/>
        <end position="1212"/>
    </location>
</feature>
<feature type="domain" description="NACHT" evidence="3">
    <location>
        <begin position="356"/>
        <end position="464"/>
    </location>
</feature>
<keyword evidence="1" id="KW-0677">Repeat</keyword>
<dbReference type="InterPro" id="IPR027417">
    <property type="entry name" value="P-loop_NTPase"/>
</dbReference>
<dbReference type="EMBL" id="JAPCWZ010000009">
    <property type="protein sequence ID" value="KAK8852333.1"/>
    <property type="molecule type" value="Genomic_DNA"/>
</dbReference>
<dbReference type="InterPro" id="IPR007111">
    <property type="entry name" value="NACHT_NTPase"/>
</dbReference>
<organism evidence="4 5">
    <name type="scientific">Apiospora arundinis</name>
    <dbReference type="NCBI Taxonomy" id="335852"/>
    <lineage>
        <taxon>Eukaryota</taxon>
        <taxon>Fungi</taxon>
        <taxon>Dikarya</taxon>
        <taxon>Ascomycota</taxon>
        <taxon>Pezizomycotina</taxon>
        <taxon>Sordariomycetes</taxon>
        <taxon>Xylariomycetidae</taxon>
        <taxon>Amphisphaeriales</taxon>
        <taxon>Apiosporaceae</taxon>
        <taxon>Apiospora</taxon>
    </lineage>
</organism>
<dbReference type="PROSITE" id="PS50837">
    <property type="entry name" value="NACHT"/>
    <property type="match status" value="1"/>
</dbReference>
<gene>
    <name evidence="4" type="ORF">PGQ11_014812</name>
</gene>
<feature type="region of interest" description="Disordered" evidence="2">
    <location>
        <begin position="1258"/>
        <end position="1282"/>
    </location>
</feature>
<dbReference type="Pfam" id="PF24809">
    <property type="entry name" value="DUF7708"/>
    <property type="match status" value="1"/>
</dbReference>
<sequence>MAQVQSTVYDDALQDLLDSLEKDKQKKKQLAFFQDIIAQSKDVSVQELQGSVDALVNSGTGSGKVRRCFRNVVQGLETYSGVMEVFVQVQPMPMAIIWGGLKILVQCASRHYRNLDKIELHVVHLHDVLSDLLACEDVHDVSVYGAKAVQRLLRAAYTSILEFWYYATKTLENPVASALFETQSLSRVVDGLERHWEHLCRIRGGAEAQLNKAFREKVLEESNLNEEMRKKELEEFVYTALERCAAEAEREAATKEREAAEAERAAAKAEREAQQHFRDTEEERRKEEKRTRFMDTLHRFQEELRSHNNTCEDKLGLGTVNDMYEDNLCIKTPGTCKWILEHPTFQEWKGADCERPILWLNGKHGSGKTYLCASVVDAISSEESQKGIAFLFINKGQDWPRSYLLRTLTYQLLDTIRTLDIADLASLEPLISGGPDLSKVEELIQRCLQLLPITFIFIDGLDEAEYAATSLPYNNNNKNRNGVSILVSFLIKQATDLPQKVRLWCSSQATQCVKNMLHPDWDKRVTQISLTTADTAGDIHSYIKSKIQGPKDFKDFILWALITSSVSTEVEGSFLWCRMMLDALSDESSETESIKDQIALIERGLPREMEELYHMIVKRIKKRYPSKKGIIPLWKTVLSILTFSRRPMRLCEIREAVAIIRPRNGDGQDFDELELVSSSKIVACCMSLVRRIPAIGRKRDDDDLLRLSHSSVWTYLMDNSDVSQEVVQSPLVESRIMWECCRRYLGQPRYSKLLEKRNDGKFCTASGEEIASHRLLTYAAKYWFRHCDMLWPEAFDGGQPLSSAMEDAIAEVKSFMISPNFRTCLQVQSICVVGHFLQDFDPLTDRARSARRTLPQCILRQEPEFAREYFAFQIEWCQLLELNPKSQYLGEIGRCFWGSLGEESFLSKHPGRYESFQIGRVTAPVETMESYRLQHLSLDGATITVMWSGMSGESRHVHLERWSIASAIPRLMEQKSMPFSAKATGIDRYPTQCSATFNSFPIVPGMSCIVLPDSIRLSPESALLRVGGKFFFRKTDGISDLEFTELKEKCFGDYWEDGCFREGSVGEDGSSRDALIVICRRRIPRPRVESSENMEREKRRVAAWRQRMSYFHEQSQAGEQSQSGSRTERPTSIPRFFKSLLRENGVLSATETSSDDSEDTNSTSEISEDTNSECLPDLSSPEDSWTEGSTDTENVSSDEIGSEDSDDAKPESDIEIRSAEEEVNDSDGLQNIEVESDYQDDSSGAESLNSASAFFQLPNSSSESEDEGDETEDSLGGSWSKDDILIENPLDEDKLVGITQRRGRVICKACNRKTGHEWYHCVSCSKDNFDLCSKCVHRGRWCLDLCHRLYRMIDGKPAGAVSRNNFSIRQELAVYQVGENQDPECRFHIRKKYNSLLYDSLPVIHPRHSLVVWPFTGSVLMFADIEHNRCFEQKLRRTSSKNSREICVNMSFSPCGGFLRVSTIDAVTSPPQRTSTDGKIQPKPRLCITLHVMILQLSSTAPSHSLPKMVASTSVDLGCSAKTLVSTLPFAFTWTPSYLYVTMSDSTLRVFRVALDEWKHVDQSQDPETPGAAPTAGIRRLQVTVPKETIFLPRSARTCSVQFFPAAGAGGKSKVIIGPRYGRNPGPPIGALLPDVELGGWVLPEKKEGGRRADSMSQKRLEGQLEEFDQEEDCDLILLDRYL</sequence>
<evidence type="ECO:0000313" key="5">
    <source>
        <dbReference type="Proteomes" id="UP001390339"/>
    </source>
</evidence>
<dbReference type="Gene3D" id="3.40.50.300">
    <property type="entry name" value="P-loop containing nucleotide triphosphate hydrolases"/>
    <property type="match status" value="1"/>
</dbReference>
<accession>A0ABR2HTA9</accession>
<dbReference type="Proteomes" id="UP001390339">
    <property type="component" value="Unassembled WGS sequence"/>
</dbReference>
<dbReference type="Pfam" id="PF24883">
    <property type="entry name" value="NPHP3_N"/>
    <property type="match status" value="1"/>
</dbReference>
<evidence type="ECO:0000256" key="2">
    <source>
        <dbReference type="SAM" id="MobiDB-lite"/>
    </source>
</evidence>
<feature type="region of interest" description="Disordered" evidence="2">
    <location>
        <begin position="252"/>
        <end position="289"/>
    </location>
</feature>
<feature type="compositionally biased region" description="Polar residues" evidence="2">
    <location>
        <begin position="1181"/>
        <end position="1195"/>
    </location>
</feature>
<dbReference type="InterPro" id="IPR056125">
    <property type="entry name" value="DUF7708"/>
</dbReference>
<dbReference type="SUPFAM" id="SSF52540">
    <property type="entry name" value="P-loop containing nucleoside triphosphate hydrolases"/>
    <property type="match status" value="1"/>
</dbReference>
<comment type="caution">
    <text evidence="4">The sequence shown here is derived from an EMBL/GenBank/DDBJ whole genome shotgun (WGS) entry which is preliminary data.</text>
</comment>
<reference evidence="4 5" key="1">
    <citation type="journal article" date="2024" name="IMA Fungus">
        <title>Apiospora arundinis, a panoply of carbohydrate-active enzymes and secondary metabolites.</title>
        <authorList>
            <person name="Sorensen T."/>
            <person name="Petersen C."/>
            <person name="Muurmann A.T."/>
            <person name="Christiansen J.V."/>
            <person name="Brundto M.L."/>
            <person name="Overgaard C.K."/>
            <person name="Boysen A.T."/>
            <person name="Wollenberg R.D."/>
            <person name="Larsen T.O."/>
            <person name="Sorensen J.L."/>
            <person name="Nielsen K.L."/>
            <person name="Sondergaard T.E."/>
        </authorList>
    </citation>
    <scope>NUCLEOTIDE SEQUENCE [LARGE SCALE GENOMIC DNA]</scope>
    <source>
        <strain evidence="4 5">AAU 773</strain>
    </source>
</reference>
<protein>
    <submittedName>
        <fullName evidence="4">Vegetative incompatibility protein HET-E-1</fullName>
    </submittedName>
</protein>